<feature type="region of interest" description="Disordered" evidence="7">
    <location>
        <begin position="1"/>
        <end position="22"/>
    </location>
</feature>
<evidence type="ECO:0000313" key="11">
    <source>
        <dbReference type="Proteomes" id="UP000191901"/>
    </source>
</evidence>
<dbReference type="PANTHER" id="PTHR30386">
    <property type="entry name" value="MEMBRANE FUSION SUBUNIT OF EMRAB-TOLC MULTIDRUG EFFLUX PUMP"/>
    <property type="match status" value="1"/>
</dbReference>
<dbReference type="OrthoDB" id="553569at2"/>
<dbReference type="KEGG" id="hhg:XM38_022870"/>
<evidence type="ECO:0000259" key="8">
    <source>
        <dbReference type="Pfam" id="PF25917"/>
    </source>
</evidence>
<dbReference type="Pfam" id="PF26002">
    <property type="entry name" value="Beta-barrel_AprE"/>
    <property type="match status" value="1"/>
</dbReference>
<evidence type="ECO:0000256" key="4">
    <source>
        <dbReference type="ARBA" id="ARBA00022989"/>
    </source>
</evidence>
<accession>A0A1Z3HM29</accession>
<reference evidence="10 11" key="1">
    <citation type="journal article" date="2016" name="Biochim. Biophys. Acta">
        <title>Characterization of red-shifted phycobilisomes isolated from the chlorophyll f-containing cyanobacterium Halomicronema hongdechloris.</title>
        <authorList>
            <person name="Li Y."/>
            <person name="Lin Y."/>
            <person name="Garvey C.J."/>
            <person name="Birch D."/>
            <person name="Corkery R.W."/>
            <person name="Loughlin P.C."/>
            <person name="Scheer H."/>
            <person name="Willows R.D."/>
            <person name="Chen M."/>
        </authorList>
    </citation>
    <scope>NUCLEOTIDE SEQUENCE [LARGE SCALE GENOMIC DNA]</scope>
    <source>
        <strain evidence="10 11">C2206</strain>
    </source>
</reference>
<dbReference type="AlphaFoldDB" id="A0A1Z3HM29"/>
<evidence type="ECO:0000313" key="10">
    <source>
        <dbReference type="EMBL" id="ASC71335.1"/>
    </source>
</evidence>
<organism evidence="10 11">
    <name type="scientific">Halomicronema hongdechloris C2206</name>
    <dbReference type="NCBI Taxonomy" id="1641165"/>
    <lineage>
        <taxon>Bacteria</taxon>
        <taxon>Bacillati</taxon>
        <taxon>Cyanobacteriota</taxon>
        <taxon>Cyanophyceae</taxon>
        <taxon>Nodosilineales</taxon>
        <taxon>Nodosilineaceae</taxon>
        <taxon>Halomicronema</taxon>
    </lineage>
</organism>
<dbReference type="EMBL" id="CP021983">
    <property type="protein sequence ID" value="ASC71335.1"/>
    <property type="molecule type" value="Genomic_DNA"/>
</dbReference>
<comment type="subcellular location">
    <subcellularLocation>
        <location evidence="1">Membrane</location>
        <topology evidence="1">Single-pass membrane protein</topology>
    </subcellularLocation>
</comment>
<dbReference type="RefSeq" id="WP_088429825.1">
    <property type="nucleotide sequence ID" value="NZ_CP021983.2"/>
</dbReference>
<evidence type="ECO:0000256" key="5">
    <source>
        <dbReference type="ARBA" id="ARBA00023136"/>
    </source>
</evidence>
<keyword evidence="6" id="KW-0175">Coiled coil</keyword>
<keyword evidence="4" id="KW-1133">Transmembrane helix</keyword>
<evidence type="ECO:0000256" key="7">
    <source>
        <dbReference type="SAM" id="MobiDB-lite"/>
    </source>
</evidence>
<keyword evidence="3" id="KW-0812">Transmembrane</keyword>
<dbReference type="Proteomes" id="UP000191901">
    <property type="component" value="Chromosome"/>
</dbReference>
<evidence type="ECO:0000256" key="3">
    <source>
        <dbReference type="ARBA" id="ARBA00022692"/>
    </source>
</evidence>
<dbReference type="PANTHER" id="PTHR30386:SF26">
    <property type="entry name" value="TRANSPORT PROTEIN COMB"/>
    <property type="match status" value="1"/>
</dbReference>
<evidence type="ECO:0000256" key="2">
    <source>
        <dbReference type="ARBA" id="ARBA00009477"/>
    </source>
</evidence>
<keyword evidence="5" id="KW-0472">Membrane</keyword>
<feature type="compositionally biased region" description="Polar residues" evidence="7">
    <location>
        <begin position="7"/>
        <end position="21"/>
    </location>
</feature>
<proteinExistence type="inferred from homology"/>
<dbReference type="Gene3D" id="2.40.50.100">
    <property type="match status" value="1"/>
</dbReference>
<dbReference type="InterPro" id="IPR050739">
    <property type="entry name" value="MFP"/>
</dbReference>
<feature type="coiled-coil region" evidence="6">
    <location>
        <begin position="324"/>
        <end position="351"/>
    </location>
</feature>
<dbReference type="Gene3D" id="2.40.30.170">
    <property type="match status" value="1"/>
</dbReference>
<dbReference type="PRINTS" id="PR01490">
    <property type="entry name" value="RTXTOXIND"/>
</dbReference>
<keyword evidence="11" id="KW-1185">Reference proteome</keyword>
<name>A0A1Z3HM29_9CYAN</name>
<evidence type="ECO:0000259" key="9">
    <source>
        <dbReference type="Pfam" id="PF26002"/>
    </source>
</evidence>
<dbReference type="GO" id="GO:0016020">
    <property type="term" value="C:membrane"/>
    <property type="evidence" value="ECO:0007669"/>
    <property type="project" value="UniProtKB-SubCell"/>
</dbReference>
<feature type="coiled-coil region" evidence="6">
    <location>
        <begin position="197"/>
        <end position="235"/>
    </location>
</feature>
<dbReference type="InterPro" id="IPR058982">
    <property type="entry name" value="Beta-barrel_AprE"/>
</dbReference>
<dbReference type="SUPFAM" id="SSF111369">
    <property type="entry name" value="HlyD-like secretion proteins"/>
    <property type="match status" value="1"/>
</dbReference>
<feature type="domain" description="Multidrug resistance protein MdtA-like barrel-sandwich hybrid" evidence="8">
    <location>
        <begin position="82"/>
        <end position="374"/>
    </location>
</feature>
<sequence length="505" mass="56382">MALINRTAESQNGKSVSSQSPSLPPDFDQAVVLRQSPVWSRAVVWAIVGVTSATVAWACLAKIEEAIPAQGKLEPQGVVQPVQAPVGGVIDRLHVEEGETVEEGELLVSFDPEATEAQRQSLQEIRQKLIQENQFYRAQLAGDTTTARPDLAPEIAQLTRNRSTLVAENELYRLQLQGVGSGAPLTVEQRQRLNTSLEQLDSSLSVVALEADQLNQQLVQTRVQLANAREELRVNQEILDRITPLFKQGAVAQIPYLQQQQQVNNRQAQVNSLVEEEERLRYAIAQAQERLRNTLLQSREDLQTLIADNESAIATIDSQLNKTILENEKRLEEIEGQLTQLEQTRRYQQLRAPVSGTIFNLQANEEGYVVNSSDPVLEIVPNDTLVARVYITNRDIGFVKQQFDQQDQLNVDVRIDSYPFSEFGDIDGTLVHIGSDALPPNDTHSYFRFPAEIELSQQALSQEGYSLTLQSGMSVSANIKLRKRRVITILTDLFVRKIDSLKSGG</sequence>
<gene>
    <name evidence="10" type="ORF">XM38_022870</name>
</gene>
<comment type="similarity">
    <text evidence="2">Belongs to the membrane fusion protein (MFP) (TC 8.A.1) family.</text>
</comment>
<dbReference type="STRING" id="1641165.XM38_21755"/>
<dbReference type="InterPro" id="IPR058625">
    <property type="entry name" value="MdtA-like_BSH"/>
</dbReference>
<evidence type="ECO:0000256" key="6">
    <source>
        <dbReference type="SAM" id="Coils"/>
    </source>
</evidence>
<feature type="domain" description="AprE-like beta-barrel" evidence="9">
    <location>
        <begin position="385"/>
        <end position="481"/>
    </location>
</feature>
<evidence type="ECO:0000256" key="1">
    <source>
        <dbReference type="ARBA" id="ARBA00004167"/>
    </source>
</evidence>
<protein>
    <submittedName>
        <fullName evidence="10">Type I secretion membrane fusion protein, HlyD family</fullName>
    </submittedName>
</protein>
<dbReference type="Pfam" id="PF25917">
    <property type="entry name" value="BSH_RND"/>
    <property type="match status" value="1"/>
</dbReference>